<dbReference type="Pfam" id="PF00178">
    <property type="entry name" value="Ets"/>
    <property type="match status" value="1"/>
</dbReference>
<sequence length="364" mass="41585">MGTFLELCHKTQMEDTDLYLSSFDLDVFTQNVANSISAPQLTDENMAEALLESFKAFEEEQQKLRIKQDCAEDTASVSNVSSPLSEHDCMQHFGECLSPSSQGYSPTEQPIVQVPSTQSYLEENGSYQMSKPVQTMGENRGSFGDVTDYHRLENAQPGFPEPARTEFYPGYHQPVPKNMCTRGQFMPIDVHTHDAYFNKQAFHTVPTINYPWSQQDYGGYSQQDWQQPTHLRHNVLTPRPNSFTQVNSPNNMSGQNPEGNRSFPVNSPNNMSSGPLQLWQFLLKLLTDNTCQHFISWTGDGWEFKLLDPNEVARQWGIQKNNKNIIHKTAGKRYVYRFVCDIQSFLGYAPDQLFNACHLRPQKD</sequence>
<evidence type="ECO:0000313" key="6">
    <source>
        <dbReference type="EMBL" id="KAL3882350.1"/>
    </source>
</evidence>
<evidence type="ECO:0000256" key="2">
    <source>
        <dbReference type="ARBA" id="ARBA00023125"/>
    </source>
</evidence>
<keyword evidence="7" id="KW-1185">Reference proteome</keyword>
<dbReference type="EMBL" id="JBJQND010000003">
    <property type="protein sequence ID" value="KAL3882350.1"/>
    <property type="molecule type" value="Genomic_DNA"/>
</dbReference>
<dbReference type="Proteomes" id="UP001634394">
    <property type="component" value="Unassembled WGS sequence"/>
</dbReference>
<keyword evidence="3" id="KW-0539">Nucleus</keyword>
<evidence type="ECO:0000259" key="5">
    <source>
        <dbReference type="PROSITE" id="PS50061"/>
    </source>
</evidence>
<accession>A0ABD3X8A5</accession>
<evidence type="ECO:0000256" key="4">
    <source>
        <dbReference type="SAM" id="MobiDB-lite"/>
    </source>
</evidence>
<gene>
    <name evidence="6" type="ORF">ACJMK2_028703</name>
</gene>
<comment type="similarity">
    <text evidence="1 3">Belongs to the ETS family.</text>
</comment>
<feature type="compositionally biased region" description="Polar residues" evidence="4">
    <location>
        <begin position="239"/>
        <end position="268"/>
    </location>
</feature>
<dbReference type="InterPro" id="IPR046328">
    <property type="entry name" value="ETS_fam"/>
</dbReference>
<protein>
    <recommendedName>
        <fullName evidence="5">ETS domain-containing protein</fullName>
    </recommendedName>
</protein>
<dbReference type="PANTHER" id="PTHR11849:SF289">
    <property type="entry name" value="ETS-LIKE PROTEIN POINTED"/>
    <property type="match status" value="1"/>
</dbReference>
<dbReference type="InterPro" id="IPR000418">
    <property type="entry name" value="Ets_dom"/>
</dbReference>
<evidence type="ECO:0000313" key="7">
    <source>
        <dbReference type="Proteomes" id="UP001634394"/>
    </source>
</evidence>
<dbReference type="InterPro" id="IPR036388">
    <property type="entry name" value="WH-like_DNA-bd_sf"/>
</dbReference>
<dbReference type="SUPFAM" id="SSF46785">
    <property type="entry name" value="Winged helix' DNA-binding domain"/>
    <property type="match status" value="1"/>
</dbReference>
<dbReference type="Gene3D" id="1.10.10.10">
    <property type="entry name" value="Winged helix-like DNA-binding domain superfamily/Winged helix DNA-binding domain"/>
    <property type="match status" value="2"/>
</dbReference>
<reference evidence="6 7" key="1">
    <citation type="submission" date="2024-11" db="EMBL/GenBank/DDBJ databases">
        <title>Chromosome-level genome assembly of the freshwater bivalve Anodonta woodiana.</title>
        <authorList>
            <person name="Chen X."/>
        </authorList>
    </citation>
    <scope>NUCLEOTIDE SEQUENCE [LARGE SCALE GENOMIC DNA]</scope>
    <source>
        <strain evidence="6">MN2024</strain>
        <tissue evidence="6">Gills</tissue>
    </source>
</reference>
<feature type="domain" description="ETS" evidence="5">
    <location>
        <begin position="276"/>
        <end position="339"/>
    </location>
</feature>
<comment type="caution">
    <text evidence="6">The sequence shown here is derived from an EMBL/GenBank/DDBJ whole genome shotgun (WGS) entry which is preliminary data.</text>
</comment>
<dbReference type="PROSITE" id="PS00345">
    <property type="entry name" value="ETS_DOMAIN_1"/>
    <property type="match status" value="1"/>
</dbReference>
<organism evidence="6 7">
    <name type="scientific">Sinanodonta woodiana</name>
    <name type="common">Chinese pond mussel</name>
    <name type="synonym">Anodonta woodiana</name>
    <dbReference type="NCBI Taxonomy" id="1069815"/>
    <lineage>
        <taxon>Eukaryota</taxon>
        <taxon>Metazoa</taxon>
        <taxon>Spiralia</taxon>
        <taxon>Lophotrochozoa</taxon>
        <taxon>Mollusca</taxon>
        <taxon>Bivalvia</taxon>
        <taxon>Autobranchia</taxon>
        <taxon>Heteroconchia</taxon>
        <taxon>Palaeoheterodonta</taxon>
        <taxon>Unionida</taxon>
        <taxon>Unionoidea</taxon>
        <taxon>Unionidae</taxon>
        <taxon>Unioninae</taxon>
        <taxon>Sinanodonta</taxon>
    </lineage>
</organism>
<dbReference type="PANTHER" id="PTHR11849">
    <property type="entry name" value="ETS"/>
    <property type="match status" value="1"/>
</dbReference>
<dbReference type="InterPro" id="IPR036390">
    <property type="entry name" value="WH_DNA-bd_sf"/>
</dbReference>
<name>A0ABD3X8A5_SINWO</name>
<dbReference type="GO" id="GO:0005634">
    <property type="term" value="C:nucleus"/>
    <property type="evidence" value="ECO:0007669"/>
    <property type="project" value="UniProtKB-SubCell"/>
</dbReference>
<evidence type="ECO:0000256" key="3">
    <source>
        <dbReference type="RuleBase" id="RU004019"/>
    </source>
</evidence>
<evidence type="ECO:0000256" key="1">
    <source>
        <dbReference type="ARBA" id="ARBA00005562"/>
    </source>
</evidence>
<comment type="subcellular location">
    <subcellularLocation>
        <location evidence="3">Nucleus</location>
    </subcellularLocation>
</comment>
<dbReference type="PROSITE" id="PS50061">
    <property type="entry name" value="ETS_DOMAIN_3"/>
    <property type="match status" value="1"/>
</dbReference>
<dbReference type="AlphaFoldDB" id="A0ABD3X8A5"/>
<dbReference type="PRINTS" id="PR00454">
    <property type="entry name" value="ETSDOMAIN"/>
</dbReference>
<dbReference type="SMART" id="SM00413">
    <property type="entry name" value="ETS"/>
    <property type="match status" value="1"/>
</dbReference>
<proteinExistence type="inferred from homology"/>
<dbReference type="GO" id="GO:0003677">
    <property type="term" value="F:DNA binding"/>
    <property type="evidence" value="ECO:0007669"/>
    <property type="project" value="UniProtKB-KW"/>
</dbReference>
<feature type="region of interest" description="Disordered" evidence="4">
    <location>
        <begin position="234"/>
        <end position="268"/>
    </location>
</feature>
<keyword evidence="2 3" id="KW-0238">DNA-binding</keyword>